<evidence type="ECO:0000256" key="3">
    <source>
        <dbReference type="ARBA" id="ARBA00004856"/>
    </source>
</evidence>
<dbReference type="EMBL" id="CADCTG010000226">
    <property type="protein sequence ID" value="CAA9268314.1"/>
    <property type="molecule type" value="Genomic_DNA"/>
</dbReference>
<dbReference type="InterPro" id="IPR009908">
    <property type="entry name" value="Methylamine_util_MauE"/>
</dbReference>
<organism evidence="10">
    <name type="scientific">uncultured Acetobacteraceae bacterium</name>
    <dbReference type="NCBI Taxonomy" id="169975"/>
    <lineage>
        <taxon>Bacteria</taxon>
        <taxon>Pseudomonadati</taxon>
        <taxon>Pseudomonadota</taxon>
        <taxon>Alphaproteobacteria</taxon>
        <taxon>Acetobacterales</taxon>
        <taxon>Acetobacteraceae</taxon>
        <taxon>environmental samples</taxon>
    </lineage>
</organism>
<evidence type="ECO:0000256" key="8">
    <source>
        <dbReference type="SAM" id="Phobius"/>
    </source>
</evidence>
<dbReference type="Pfam" id="PF07291">
    <property type="entry name" value="MauE"/>
    <property type="match status" value="1"/>
</dbReference>
<feature type="transmembrane region" description="Helical" evidence="8">
    <location>
        <begin position="63"/>
        <end position="82"/>
    </location>
</feature>
<evidence type="ECO:0000259" key="9">
    <source>
        <dbReference type="Pfam" id="PF07291"/>
    </source>
</evidence>
<keyword evidence="6 8" id="KW-1133">Transmembrane helix</keyword>
<keyword evidence="7 8" id="KW-0472">Membrane</keyword>
<evidence type="ECO:0000256" key="5">
    <source>
        <dbReference type="ARBA" id="ARBA00022692"/>
    </source>
</evidence>
<dbReference type="AlphaFoldDB" id="A0A6J4J4T9"/>
<feature type="domain" description="Methylamine utilisation protein MauE" evidence="9">
    <location>
        <begin position="2"/>
        <end position="121"/>
    </location>
</feature>
<evidence type="ECO:0000256" key="2">
    <source>
        <dbReference type="ARBA" id="ARBA00004141"/>
    </source>
</evidence>
<comment type="function">
    <text evidence="1">May be specifically involved in the processing, transport, and/or maturation of the MADH beta-subunit.</text>
</comment>
<protein>
    <recommendedName>
        <fullName evidence="4">Methylamine utilization protein MauE</fullName>
    </recommendedName>
</protein>
<evidence type="ECO:0000256" key="7">
    <source>
        <dbReference type="ARBA" id="ARBA00023136"/>
    </source>
</evidence>
<dbReference type="GO" id="GO:0016020">
    <property type="term" value="C:membrane"/>
    <property type="evidence" value="ECO:0007669"/>
    <property type="project" value="UniProtKB-SubCell"/>
</dbReference>
<evidence type="ECO:0000313" key="10">
    <source>
        <dbReference type="EMBL" id="CAA9268314.1"/>
    </source>
</evidence>
<comment type="subcellular location">
    <subcellularLocation>
        <location evidence="2">Membrane</location>
        <topology evidence="2">Multi-pass membrane protein</topology>
    </subcellularLocation>
</comment>
<reference evidence="10" key="1">
    <citation type="submission" date="2020-02" db="EMBL/GenBank/DDBJ databases">
        <authorList>
            <person name="Meier V. D."/>
        </authorList>
    </citation>
    <scope>NUCLEOTIDE SEQUENCE</scope>
    <source>
        <strain evidence="10">AVDCRST_MAG08</strain>
    </source>
</reference>
<comment type="pathway">
    <text evidence="3">One-carbon metabolism; methylamine degradation.</text>
</comment>
<dbReference type="UniPathway" id="UPA00895"/>
<name>A0A6J4J4T9_9PROT</name>
<proteinExistence type="predicted"/>
<dbReference type="GO" id="GO:0030416">
    <property type="term" value="P:methylamine metabolic process"/>
    <property type="evidence" value="ECO:0007669"/>
    <property type="project" value="InterPro"/>
</dbReference>
<feature type="transmembrane region" description="Helical" evidence="8">
    <location>
        <begin position="102"/>
        <end position="125"/>
    </location>
</feature>
<evidence type="ECO:0000256" key="6">
    <source>
        <dbReference type="ARBA" id="ARBA00022989"/>
    </source>
</evidence>
<feature type="transmembrane region" description="Helical" evidence="8">
    <location>
        <begin position="31"/>
        <end position="56"/>
    </location>
</feature>
<accession>A0A6J4J4T9</accession>
<evidence type="ECO:0000256" key="4">
    <source>
        <dbReference type="ARBA" id="ARBA00019078"/>
    </source>
</evidence>
<evidence type="ECO:0000256" key="1">
    <source>
        <dbReference type="ARBA" id="ARBA00003475"/>
    </source>
</evidence>
<gene>
    <name evidence="10" type="ORF">AVDCRST_MAG08-3060</name>
</gene>
<keyword evidence="5 8" id="KW-0812">Transmembrane</keyword>
<sequence length="129" mass="13042">MALAAVLLLTGVAKALDLPGFAAIVAEYRFLPAPLALPAAALVAGAEVALGAWLLVGMRAGRAALASAALHTIYAAWTGAALARGLRLENCGCFGVFWGRPLAFTTLGEDAALVALSLALAVFAARARP</sequence>